<dbReference type="Proteomes" id="UP000030739">
    <property type="component" value="Segment"/>
</dbReference>
<keyword evidence="1" id="KW-0812">Transmembrane</keyword>
<keyword evidence="1" id="KW-1133">Transmembrane helix</keyword>
<evidence type="ECO:0000256" key="1">
    <source>
        <dbReference type="SAM" id="Phobius"/>
    </source>
</evidence>
<keyword evidence="3" id="KW-1185">Reference proteome</keyword>
<dbReference type="GeneID" id="26638040"/>
<dbReference type="KEGG" id="vg:26638040"/>
<evidence type="ECO:0000313" key="2">
    <source>
        <dbReference type="EMBL" id="AHY25109.1"/>
    </source>
</evidence>
<dbReference type="EMBL" id="KF835987">
    <property type="protein sequence ID" value="AHY25109.1"/>
    <property type="molecule type" value="Genomic_DNA"/>
</dbReference>
<sequence>MVVGKNKRTGQVDKVIKHIVAAISDGGSSTVVWDITISTISITKIDRRTEKAETKNVAVLLRIFLYLGFNGLSIFISPAVVNKEHRASRLGII</sequence>
<proteinExistence type="predicted"/>
<gene>
    <name evidence="2" type="ORF">PM2_147</name>
</gene>
<keyword evidence="1" id="KW-0472">Membrane</keyword>
<name>A0A0A0PZI2_9CAUD</name>
<accession>A0A0A0PZI2</accession>
<reference evidence="2 3" key="1">
    <citation type="journal article" date="2015" name="Plant Pathol. J.">
        <title>Isolation and Genomic Characterization of the T4-Like Bacteriophage PM2 Infecting Pectobacterium carotovorum subsp. carotovorum.</title>
        <authorList>
            <person name="Lim J.A."/>
            <person name="Lee D.H."/>
            <person name="Heu S."/>
        </authorList>
    </citation>
    <scope>NUCLEOTIDE SEQUENCE [LARGE SCALE GENOMIC DNA]</scope>
</reference>
<protein>
    <submittedName>
        <fullName evidence="2">Uncharacterized protein</fullName>
    </submittedName>
</protein>
<dbReference type="RefSeq" id="YP_009211568.1">
    <property type="nucleotide sequence ID" value="NC_028940.1"/>
</dbReference>
<organism evidence="2 3">
    <name type="scientific">Pectobacterium bacteriophage PM2</name>
    <dbReference type="NCBI Taxonomy" id="1429794"/>
    <lineage>
        <taxon>Viruses</taxon>
        <taxon>Duplodnaviria</taxon>
        <taxon>Heunggongvirae</taxon>
        <taxon>Uroviricota</taxon>
        <taxon>Caudoviricetes</taxon>
        <taxon>Pantevenvirales</taxon>
        <taxon>Straboviridae</taxon>
        <taxon>Tevenvirinae</taxon>
        <taxon>Mosugukvirus</taxon>
        <taxon>Mosugukvirus pm2</taxon>
    </lineage>
</organism>
<evidence type="ECO:0000313" key="3">
    <source>
        <dbReference type="Proteomes" id="UP000030739"/>
    </source>
</evidence>
<feature type="transmembrane region" description="Helical" evidence="1">
    <location>
        <begin position="57"/>
        <end position="81"/>
    </location>
</feature>